<proteinExistence type="inferred from homology"/>
<dbReference type="InterPro" id="IPR005119">
    <property type="entry name" value="LysR_subst-bd"/>
</dbReference>
<keyword evidence="3" id="KW-0238">DNA-binding</keyword>
<evidence type="ECO:0000256" key="3">
    <source>
        <dbReference type="ARBA" id="ARBA00023125"/>
    </source>
</evidence>
<comment type="caution">
    <text evidence="7">The sequence shown here is derived from an EMBL/GenBank/DDBJ whole genome shotgun (WGS) entry which is preliminary data.</text>
</comment>
<evidence type="ECO:0000313" key="8">
    <source>
        <dbReference type="Proteomes" id="UP000441404"/>
    </source>
</evidence>
<dbReference type="FunFam" id="1.10.10.10:FF:000001">
    <property type="entry name" value="LysR family transcriptional regulator"/>
    <property type="match status" value="1"/>
</dbReference>
<gene>
    <name evidence="7" type="ORF">GHO39_09750</name>
    <name evidence="6" type="ORF">GHO40_14520</name>
</gene>
<dbReference type="GO" id="GO:0000976">
    <property type="term" value="F:transcription cis-regulatory region binding"/>
    <property type="evidence" value="ECO:0007669"/>
    <property type="project" value="TreeGrafter"/>
</dbReference>
<dbReference type="EMBL" id="WIWI01000022">
    <property type="protein sequence ID" value="MQT89414.1"/>
    <property type="molecule type" value="Genomic_DNA"/>
</dbReference>
<dbReference type="SUPFAM" id="SSF53850">
    <property type="entry name" value="Periplasmic binding protein-like II"/>
    <property type="match status" value="1"/>
</dbReference>
<evidence type="ECO:0000256" key="1">
    <source>
        <dbReference type="ARBA" id="ARBA00009437"/>
    </source>
</evidence>
<dbReference type="PANTHER" id="PTHR30126">
    <property type="entry name" value="HTH-TYPE TRANSCRIPTIONAL REGULATOR"/>
    <property type="match status" value="1"/>
</dbReference>
<dbReference type="SUPFAM" id="SSF46785">
    <property type="entry name" value="Winged helix' DNA-binding domain"/>
    <property type="match status" value="1"/>
</dbReference>
<reference evidence="8 9" key="1">
    <citation type="submission" date="2019-10" db="EMBL/GenBank/DDBJ databases">
        <title>Evaluation of single-gene subtyping targets for Pseudomonas.</title>
        <authorList>
            <person name="Reichler S.J."/>
            <person name="Orsi R.H."/>
            <person name="Wiedmann M."/>
            <person name="Martin N.H."/>
            <person name="Murphy S.I."/>
        </authorList>
    </citation>
    <scope>NUCLEOTIDE SEQUENCE [LARGE SCALE GENOMIC DNA]</scope>
    <source>
        <strain evidence="7 9">FSL R10-3254</strain>
        <strain evidence="6 8">FSL R10-3257</strain>
    </source>
</reference>
<keyword evidence="4" id="KW-0804">Transcription</keyword>
<accession>A0A6A7YDT8</accession>
<dbReference type="GO" id="GO:0003700">
    <property type="term" value="F:DNA-binding transcription factor activity"/>
    <property type="evidence" value="ECO:0007669"/>
    <property type="project" value="InterPro"/>
</dbReference>
<comment type="similarity">
    <text evidence="1">Belongs to the LysR transcriptional regulatory family.</text>
</comment>
<evidence type="ECO:0000256" key="2">
    <source>
        <dbReference type="ARBA" id="ARBA00023015"/>
    </source>
</evidence>
<name>A0A6A7YDT8_9PSED</name>
<sequence length="300" mass="32410">MELSQLPMVKAVAECGSIALAAEQLHCVPSNITTRIKQLESELGTALFTRAGRGLRISAAGQVFLGYSEQILALVDQAKRAVAPQAVPAGKLRIGAIESCATGRLPPLLAEYHQRYPQVTLELVTGKSKQLLDDVKHHRLDGAMVAGSITQTKLSKTMLYNEQLVLIASPKLAPLAQLADVHRHTVFMWPPGCPYRAALENWVAEHGLEVSKIDYANWGSIIGCVSAGAGLALIPEGMLQQFGACAHLITYRFPELAPMPNLFFWHSETGSHAARDAFAALLAEHFPVAVAEPARLRPIA</sequence>
<organism evidence="7 9">
    <name type="scientific">Pseudomonas helleri</name>
    <dbReference type="NCBI Taxonomy" id="1608996"/>
    <lineage>
        <taxon>Bacteria</taxon>
        <taxon>Pseudomonadati</taxon>
        <taxon>Pseudomonadota</taxon>
        <taxon>Gammaproteobacteria</taxon>
        <taxon>Pseudomonadales</taxon>
        <taxon>Pseudomonadaceae</taxon>
        <taxon>Pseudomonas</taxon>
    </lineage>
</organism>
<dbReference type="InterPro" id="IPR036388">
    <property type="entry name" value="WH-like_DNA-bd_sf"/>
</dbReference>
<evidence type="ECO:0000313" key="7">
    <source>
        <dbReference type="EMBL" id="MQT89414.1"/>
    </source>
</evidence>
<dbReference type="RefSeq" id="WP_153327963.1">
    <property type="nucleotide sequence ID" value="NZ_WIWI01000022.1"/>
</dbReference>
<evidence type="ECO:0000256" key="4">
    <source>
        <dbReference type="ARBA" id="ARBA00023163"/>
    </source>
</evidence>
<dbReference type="EMBL" id="WIWJ01000024">
    <property type="protein sequence ID" value="MQT47922.1"/>
    <property type="molecule type" value="Genomic_DNA"/>
</dbReference>
<dbReference type="Proteomes" id="UP000489190">
    <property type="component" value="Unassembled WGS sequence"/>
</dbReference>
<dbReference type="PANTHER" id="PTHR30126:SF40">
    <property type="entry name" value="HTH-TYPE TRANSCRIPTIONAL REGULATOR GLTR"/>
    <property type="match status" value="1"/>
</dbReference>
<dbReference type="Gene3D" id="3.40.190.290">
    <property type="match status" value="1"/>
</dbReference>
<dbReference type="Pfam" id="PF00126">
    <property type="entry name" value="HTH_1"/>
    <property type="match status" value="1"/>
</dbReference>
<evidence type="ECO:0000313" key="9">
    <source>
        <dbReference type="Proteomes" id="UP000489190"/>
    </source>
</evidence>
<dbReference type="InterPro" id="IPR036390">
    <property type="entry name" value="WH_DNA-bd_sf"/>
</dbReference>
<protein>
    <submittedName>
        <fullName evidence="7">LysR family transcriptional regulator</fullName>
    </submittedName>
</protein>
<evidence type="ECO:0000313" key="6">
    <source>
        <dbReference type="EMBL" id="MQT47922.1"/>
    </source>
</evidence>
<dbReference type="InterPro" id="IPR000847">
    <property type="entry name" value="LysR_HTH_N"/>
</dbReference>
<keyword evidence="2" id="KW-0805">Transcription regulation</keyword>
<dbReference type="Gene3D" id="1.10.10.10">
    <property type="entry name" value="Winged helix-like DNA-binding domain superfamily/Winged helix DNA-binding domain"/>
    <property type="match status" value="1"/>
</dbReference>
<dbReference type="Pfam" id="PF03466">
    <property type="entry name" value="LysR_substrate"/>
    <property type="match status" value="1"/>
</dbReference>
<dbReference type="PROSITE" id="PS50931">
    <property type="entry name" value="HTH_LYSR"/>
    <property type="match status" value="1"/>
</dbReference>
<dbReference type="AlphaFoldDB" id="A0A6A7YDT8"/>
<dbReference type="Proteomes" id="UP000441404">
    <property type="component" value="Unassembled WGS sequence"/>
</dbReference>
<evidence type="ECO:0000259" key="5">
    <source>
        <dbReference type="PROSITE" id="PS50931"/>
    </source>
</evidence>
<feature type="domain" description="HTH lysR-type" evidence="5">
    <location>
        <begin position="1"/>
        <end position="58"/>
    </location>
</feature>